<protein>
    <submittedName>
        <fullName evidence="2">Uncharacterized protein</fullName>
    </submittedName>
</protein>
<reference evidence="2" key="1">
    <citation type="submission" date="2022-11" db="EMBL/GenBank/DDBJ databases">
        <authorList>
            <person name="Petersen C."/>
        </authorList>
    </citation>
    <scope>NUCLEOTIDE SEQUENCE</scope>
    <source>
        <strain evidence="2">IBT 30069</strain>
    </source>
</reference>
<organism evidence="2 3">
    <name type="scientific">Penicillium angulare</name>
    <dbReference type="NCBI Taxonomy" id="116970"/>
    <lineage>
        <taxon>Eukaryota</taxon>
        <taxon>Fungi</taxon>
        <taxon>Dikarya</taxon>
        <taxon>Ascomycota</taxon>
        <taxon>Pezizomycotina</taxon>
        <taxon>Eurotiomycetes</taxon>
        <taxon>Eurotiomycetidae</taxon>
        <taxon>Eurotiales</taxon>
        <taxon>Aspergillaceae</taxon>
        <taxon>Penicillium</taxon>
    </lineage>
</organism>
<comment type="caution">
    <text evidence="2">The sequence shown here is derived from an EMBL/GenBank/DDBJ whole genome shotgun (WGS) entry which is preliminary data.</text>
</comment>
<feature type="transmembrane region" description="Helical" evidence="1">
    <location>
        <begin position="12"/>
        <end position="29"/>
    </location>
</feature>
<evidence type="ECO:0000313" key="3">
    <source>
        <dbReference type="Proteomes" id="UP001149165"/>
    </source>
</evidence>
<accession>A0A9W9K6D4</accession>
<keyword evidence="1" id="KW-0812">Transmembrane</keyword>
<keyword evidence="3" id="KW-1185">Reference proteome</keyword>
<keyword evidence="1" id="KW-0472">Membrane</keyword>
<dbReference type="AlphaFoldDB" id="A0A9W9K6D4"/>
<name>A0A9W9K6D4_9EURO</name>
<dbReference type="EMBL" id="JAPQKH010000006">
    <property type="protein sequence ID" value="KAJ5094754.1"/>
    <property type="molecule type" value="Genomic_DNA"/>
</dbReference>
<sequence length="101" mass="10689">MSEASQVDVLNPAFTLVGPILGGIAGVLLDRCLPRRRNSHSSDLEMGRLKAEADAKAEAEAMKLELAGLKGSLEALWALLAVPPDQRVQKENPVDTIGTVG</sequence>
<evidence type="ECO:0000256" key="1">
    <source>
        <dbReference type="SAM" id="Phobius"/>
    </source>
</evidence>
<reference evidence="2" key="2">
    <citation type="journal article" date="2023" name="IMA Fungus">
        <title>Comparative genomic study of the Penicillium genus elucidates a diverse pangenome and 15 lateral gene transfer events.</title>
        <authorList>
            <person name="Petersen C."/>
            <person name="Sorensen T."/>
            <person name="Nielsen M.R."/>
            <person name="Sondergaard T.E."/>
            <person name="Sorensen J.L."/>
            <person name="Fitzpatrick D.A."/>
            <person name="Frisvad J.C."/>
            <person name="Nielsen K.L."/>
        </authorList>
    </citation>
    <scope>NUCLEOTIDE SEQUENCE</scope>
    <source>
        <strain evidence="2">IBT 30069</strain>
    </source>
</reference>
<keyword evidence="1" id="KW-1133">Transmembrane helix</keyword>
<proteinExistence type="predicted"/>
<evidence type="ECO:0000313" key="2">
    <source>
        <dbReference type="EMBL" id="KAJ5094754.1"/>
    </source>
</evidence>
<dbReference type="Proteomes" id="UP001149165">
    <property type="component" value="Unassembled WGS sequence"/>
</dbReference>
<gene>
    <name evidence="2" type="ORF">N7456_010615</name>
</gene>